<protein>
    <submittedName>
        <fullName evidence="3">Uncharacterized protein</fullName>
    </submittedName>
</protein>
<feature type="compositionally biased region" description="Polar residues" evidence="2">
    <location>
        <begin position="226"/>
        <end position="235"/>
    </location>
</feature>
<evidence type="ECO:0000256" key="1">
    <source>
        <dbReference type="SAM" id="Coils"/>
    </source>
</evidence>
<feature type="region of interest" description="Disordered" evidence="2">
    <location>
        <begin position="397"/>
        <end position="418"/>
    </location>
</feature>
<feature type="region of interest" description="Disordered" evidence="2">
    <location>
        <begin position="175"/>
        <end position="235"/>
    </location>
</feature>
<organism evidence="3 4">
    <name type="scientific">Arxiozyma heterogenica</name>
    <dbReference type="NCBI Taxonomy" id="278026"/>
    <lineage>
        <taxon>Eukaryota</taxon>
        <taxon>Fungi</taxon>
        <taxon>Dikarya</taxon>
        <taxon>Ascomycota</taxon>
        <taxon>Saccharomycotina</taxon>
        <taxon>Saccharomycetes</taxon>
        <taxon>Saccharomycetales</taxon>
        <taxon>Saccharomycetaceae</taxon>
        <taxon>Arxiozyma</taxon>
    </lineage>
</organism>
<keyword evidence="1" id="KW-0175">Coiled coil</keyword>
<feature type="region of interest" description="Disordered" evidence="2">
    <location>
        <begin position="1"/>
        <end position="25"/>
    </location>
</feature>
<feature type="compositionally biased region" description="Basic and acidic residues" evidence="2">
    <location>
        <begin position="115"/>
        <end position="127"/>
    </location>
</feature>
<feature type="compositionally biased region" description="Low complexity" evidence="2">
    <location>
        <begin position="178"/>
        <end position="225"/>
    </location>
</feature>
<feature type="coiled-coil region" evidence="1">
    <location>
        <begin position="492"/>
        <end position="526"/>
    </location>
</feature>
<comment type="caution">
    <text evidence="3">The sequence shown here is derived from an EMBL/GenBank/DDBJ whole genome shotgun (WGS) entry which is preliminary data.</text>
</comment>
<dbReference type="PANTHER" id="PTHR13844">
    <property type="entry name" value="SWI/SNF-RELATED MATRIX-ASSOCIATED ACTIN-DEPENDENT REGULATOR OF CHROMATIN SUBFAMILY D"/>
    <property type="match status" value="1"/>
</dbReference>
<proteinExistence type="predicted"/>
<sequence length="592" mass="67516">METKQNQTQIPIRSQQQTNPTSTLQPIDTYIPDYLSNLVPELNSYEDLIDIEKKLDTYLSRKQIDINQIVEQWNSSRNANGIFSQYNKDDIQYLRIFISNTAENQVWQLEQQQHTNEENNEISKQDVESITNGNSDPYWIMRIEGRLIDDLPADDPERSKFSSFIKDIAVDFKRLPKNQHNNNSATATTSTNNNETSNNQNPAVFNNHNNNNNNNNDNFESTNLNLTLPQNTAGSDNASTITVNNNLSNDTDNKIVDVVEWHADDENQVEFDGLDIKRYGSENLQCTVTIQPKGCTGNYLEYSPELSMIIGKSRGSIQEAVYSLYKYLLINNLLISSANLSKDNNMSKNRINHNSNSSYSNNKIPKDDGMGKTVDETTLVQIDKFLSVLLGDENKDNDGDINMDVDTDQSNNNDDNGLQENEIRRIMKLSEFLSLVNAHVQPFKPIVIDYTVRVDKASTYGELVFDIEVPKLSTLSDKNRIDEIGRDGLSLISELEKYTEENKDKLESHEREISLLKLQLNETAHKYQFFHKLGQDPVPALQDYIQSQANALKILSGDEGFNEDTVRRAQFYKDNEEMLFENIGVMLANGRI</sequence>
<feature type="compositionally biased region" description="Polar residues" evidence="2">
    <location>
        <begin position="408"/>
        <end position="418"/>
    </location>
</feature>
<accession>A0AAN7WJW2</accession>
<feature type="region of interest" description="Disordered" evidence="2">
    <location>
        <begin position="344"/>
        <end position="367"/>
    </location>
</feature>
<dbReference type="AlphaFoldDB" id="A0AAN7WJW2"/>
<evidence type="ECO:0000256" key="2">
    <source>
        <dbReference type="SAM" id="MobiDB-lite"/>
    </source>
</evidence>
<evidence type="ECO:0000313" key="3">
    <source>
        <dbReference type="EMBL" id="KAK5781745.1"/>
    </source>
</evidence>
<keyword evidence="4" id="KW-1185">Reference proteome</keyword>
<reference evidence="4" key="1">
    <citation type="submission" date="2023-07" db="EMBL/GenBank/DDBJ databases">
        <title>A draft genome of Kazachstania heterogenica Y-27499.</title>
        <authorList>
            <person name="Donic C."/>
            <person name="Kralova J.S."/>
            <person name="Fidel L."/>
            <person name="Ben-Dor S."/>
            <person name="Jung S."/>
        </authorList>
    </citation>
    <scope>NUCLEOTIDE SEQUENCE [LARGE SCALE GENOMIC DNA]</scope>
    <source>
        <strain evidence="4">Y27499</strain>
    </source>
</reference>
<name>A0AAN7WJW2_9SACH</name>
<feature type="region of interest" description="Disordered" evidence="2">
    <location>
        <begin position="114"/>
        <end position="135"/>
    </location>
</feature>
<feature type="compositionally biased region" description="Low complexity" evidence="2">
    <location>
        <begin position="352"/>
        <end position="362"/>
    </location>
</feature>
<evidence type="ECO:0000313" key="4">
    <source>
        <dbReference type="Proteomes" id="UP001306508"/>
    </source>
</evidence>
<gene>
    <name evidence="3" type="ORF">RI543_000931</name>
</gene>
<dbReference type="Proteomes" id="UP001306508">
    <property type="component" value="Unassembled WGS sequence"/>
</dbReference>
<dbReference type="EMBL" id="JAWIZZ010000031">
    <property type="protein sequence ID" value="KAK5781745.1"/>
    <property type="molecule type" value="Genomic_DNA"/>
</dbReference>